<proteinExistence type="predicted"/>
<evidence type="ECO:0000313" key="2">
    <source>
        <dbReference type="Proteomes" id="UP001314263"/>
    </source>
</evidence>
<name>A0AAV1ICW7_9CHLO</name>
<protein>
    <recommendedName>
        <fullName evidence="3">Stress-response A/B barrel domain-containing protein</fullName>
    </recommendedName>
</protein>
<dbReference type="EMBL" id="CAUYUE010000011">
    <property type="protein sequence ID" value="CAK0784967.1"/>
    <property type="molecule type" value="Genomic_DNA"/>
</dbReference>
<evidence type="ECO:0000313" key="1">
    <source>
        <dbReference type="EMBL" id="CAK0784967.1"/>
    </source>
</evidence>
<reference evidence="1 2" key="1">
    <citation type="submission" date="2023-10" db="EMBL/GenBank/DDBJ databases">
        <authorList>
            <person name="Maclean D."/>
            <person name="Macfadyen A."/>
        </authorList>
    </citation>
    <scope>NUCLEOTIDE SEQUENCE [LARGE SCALE GENOMIC DNA]</scope>
</reference>
<dbReference type="Proteomes" id="UP001314263">
    <property type="component" value="Unassembled WGS sequence"/>
</dbReference>
<dbReference type="Gene3D" id="3.30.70.100">
    <property type="match status" value="1"/>
</dbReference>
<gene>
    <name evidence="1" type="ORF">CVIRNUC_008172</name>
</gene>
<accession>A0AAV1ICW7</accession>
<sequence>MEGQVPADLEAIFCRGIEWDSGVEHVLLLQARSNLQPEQLAEHLSQLAALAESSLAGALQCTFGPVMLMDKSGGQEQFRASHAVLTRFGTMQQLQAFLRLPPCSRLLKTAEDPCFASAFSFAYSISPPSASRSSAPQRNLL</sequence>
<comment type="caution">
    <text evidence="1">The sequence shown here is derived from an EMBL/GenBank/DDBJ whole genome shotgun (WGS) entry which is preliminary data.</text>
</comment>
<evidence type="ECO:0008006" key="3">
    <source>
        <dbReference type="Google" id="ProtNLM"/>
    </source>
</evidence>
<keyword evidence="2" id="KW-1185">Reference proteome</keyword>
<dbReference type="AlphaFoldDB" id="A0AAV1ICW7"/>
<organism evidence="1 2">
    <name type="scientific">Coccomyxa viridis</name>
    <dbReference type="NCBI Taxonomy" id="1274662"/>
    <lineage>
        <taxon>Eukaryota</taxon>
        <taxon>Viridiplantae</taxon>
        <taxon>Chlorophyta</taxon>
        <taxon>core chlorophytes</taxon>
        <taxon>Trebouxiophyceae</taxon>
        <taxon>Trebouxiophyceae incertae sedis</taxon>
        <taxon>Coccomyxaceae</taxon>
        <taxon>Coccomyxa</taxon>
    </lineage>
</organism>